<sequence length="795" mass="88805">MAKCWSPACLVALALLGCLVGPEVEAQESTWLMSKGSPPPQGQQDPQPSPPKITQYPQNRQNPQIQLPSSPKTPGIQYPQNRQNPQVQHPSPQKTPGIQYPQNRQSPQVQHPSPQKTPGIQYPQNRQSPQVQLPSPPNTPGIQYPQNHQNPKIQPWNDQFSQDPQTSPPKSQYPQNRQNPQVHLPSPPKTPGIQYPQNHQNPKIQPWNDQFSQDPQTSPPKSQYPQNRQNPQVHLPSPPKTPGIQYPQNHQNPKIQPWNDQFSQDPQTSPPKSQYPQNRQNPQVHLPSPPKTPGIQYPQNHQNPKIQPGNDQFSQDPQTSPPKSQYPQNRQNPQVALPSPPKTTGIKYPQNRQIPQVQLPSPPMTPGMKYPQNRQNQQFSPRAYASFQSSQNSQDPQTQQPQKQEKPDHPWKPQNPINPQKTDIPNTSEPMRPESCEVERGQRIPCGPSEISSADCQNINCCFDGQQCYYGKMVTVQCTKDAQFIVVVARDATLPNLDLESISLLGEGQGCTHVGSNSEFAIYQFPVTGCGSVVMEASDSIYYENRMSSSYEVGVGPLGAITRDSHFEFIFRCMYIGTSVETVVAEVFQITTQPLPVAALGPILVQLRLANGQCHTKGCNEADAAYNSFYTEADYPVVKVLRLSVFVEVELMDKTDPMLVLTLGRCWTTTSPNPHSMPQWDLLIDGCPYRDDRYISSLVPVDSSSGLLFPSHFRRFIFKMFTFVDTGTGEPMKELVCIHCSTAVCPAAPGRSCEPSCSRKARDVGAVDQRREEPQVEPKVVVSVGPVEMTAAEEE</sequence>
<dbReference type="InterPro" id="IPR055356">
    <property type="entry name" value="ZP-N"/>
</dbReference>
<keyword evidence="8" id="KW-1133">Transmembrane helix</keyword>
<evidence type="ECO:0000256" key="8">
    <source>
        <dbReference type="ARBA" id="ARBA00022989"/>
    </source>
</evidence>
<keyword evidence="12" id="KW-0325">Glycoprotein</keyword>
<dbReference type="InterPro" id="IPR017957">
    <property type="entry name" value="P_trefoil_CS"/>
</dbReference>
<evidence type="ECO:0000256" key="13">
    <source>
        <dbReference type="ARBA" id="ARBA00023279"/>
    </source>
</evidence>
<dbReference type="PANTHER" id="PTHR23343">
    <property type="entry name" value="ZONA PELLUCIDA SPERM-BINDING PROTEIN"/>
    <property type="match status" value="1"/>
</dbReference>
<feature type="disulfide bond" evidence="19">
    <location>
        <begin position="446"/>
        <end position="461"/>
    </location>
</feature>
<dbReference type="PROSITE" id="PS51257">
    <property type="entry name" value="PROKAR_LIPOPROTEIN"/>
    <property type="match status" value="1"/>
</dbReference>
<feature type="chain" id="PRO_5043954052" description="Zona pellucida sperm-binding protein 4" evidence="21">
    <location>
        <begin position="27"/>
        <end position="795"/>
    </location>
</feature>
<feature type="compositionally biased region" description="Polar residues" evidence="20">
    <location>
        <begin position="297"/>
        <end position="334"/>
    </location>
</feature>
<feature type="compositionally biased region" description="Polar residues" evidence="20">
    <location>
        <begin position="246"/>
        <end position="283"/>
    </location>
</feature>
<dbReference type="Gene3D" id="2.60.40.3210">
    <property type="entry name" value="Zona pellucida, ZP-N domain"/>
    <property type="match status" value="1"/>
</dbReference>
<evidence type="ECO:0000256" key="12">
    <source>
        <dbReference type="ARBA" id="ARBA00023180"/>
    </source>
</evidence>
<dbReference type="InterPro" id="IPR042235">
    <property type="entry name" value="ZP-C_dom"/>
</dbReference>
<dbReference type="GO" id="GO:0007339">
    <property type="term" value="P:binding of sperm to zona pellucida"/>
    <property type="evidence" value="ECO:0007669"/>
    <property type="project" value="TreeGrafter"/>
</dbReference>
<evidence type="ECO:0000256" key="21">
    <source>
        <dbReference type="SAM" id="SignalP"/>
    </source>
</evidence>
<keyword evidence="25" id="KW-1185">Reference proteome</keyword>
<dbReference type="InterPro" id="IPR001507">
    <property type="entry name" value="ZP_dom"/>
</dbReference>
<dbReference type="InterPro" id="IPR055355">
    <property type="entry name" value="ZP-C"/>
</dbReference>
<evidence type="ECO:0000259" key="23">
    <source>
        <dbReference type="PROSITE" id="PS51448"/>
    </source>
</evidence>
<keyword evidence="5" id="KW-0272">Extracellular matrix</keyword>
<dbReference type="InterPro" id="IPR051148">
    <property type="entry name" value="Zona_Pellucida_Domain_gp"/>
</dbReference>
<organism evidence="24 25">
    <name type="scientific">Scomber scombrus</name>
    <name type="common">Atlantic mackerel</name>
    <name type="synonym">Scomber vernalis</name>
    <dbReference type="NCBI Taxonomy" id="13677"/>
    <lineage>
        <taxon>Eukaryota</taxon>
        <taxon>Metazoa</taxon>
        <taxon>Chordata</taxon>
        <taxon>Craniata</taxon>
        <taxon>Vertebrata</taxon>
        <taxon>Euteleostomi</taxon>
        <taxon>Actinopterygii</taxon>
        <taxon>Neopterygii</taxon>
        <taxon>Teleostei</taxon>
        <taxon>Neoteleostei</taxon>
        <taxon>Acanthomorphata</taxon>
        <taxon>Pelagiaria</taxon>
        <taxon>Scombriformes</taxon>
        <taxon>Scombridae</taxon>
        <taxon>Scomber</taxon>
    </lineage>
</organism>
<accession>A0AAV1PLM3</accession>
<evidence type="ECO:0000313" key="25">
    <source>
        <dbReference type="Proteomes" id="UP001314229"/>
    </source>
</evidence>
<evidence type="ECO:0000256" key="20">
    <source>
        <dbReference type="SAM" id="MobiDB-lite"/>
    </source>
</evidence>
<feature type="domain" description="P-type" evidence="23">
    <location>
        <begin position="434"/>
        <end position="472"/>
    </location>
</feature>
<dbReference type="Gene3D" id="4.10.110.10">
    <property type="entry name" value="Spasmolytic Protein, domain 1"/>
    <property type="match status" value="1"/>
</dbReference>
<keyword evidence="10 19" id="KW-1015">Disulfide bond</keyword>
<evidence type="ECO:0000256" key="11">
    <source>
        <dbReference type="ARBA" id="ARBA00023170"/>
    </source>
</evidence>
<dbReference type="Pfam" id="PF23344">
    <property type="entry name" value="ZP-N"/>
    <property type="match status" value="1"/>
</dbReference>
<feature type="compositionally biased region" description="Pro residues" evidence="20">
    <location>
        <begin position="37"/>
        <end position="51"/>
    </location>
</feature>
<evidence type="ECO:0000256" key="4">
    <source>
        <dbReference type="ARBA" id="ARBA00022525"/>
    </source>
</evidence>
<dbReference type="PROSITE" id="PS51448">
    <property type="entry name" value="P_TREFOIL_2"/>
    <property type="match status" value="1"/>
</dbReference>
<dbReference type="Pfam" id="PF00088">
    <property type="entry name" value="Trefoil"/>
    <property type="match status" value="1"/>
</dbReference>
<comment type="subcellular location">
    <subcellularLocation>
        <location evidence="1">Cell membrane</location>
        <topology evidence="1">Single-pass type I membrane protein</topology>
    </subcellularLocation>
    <subcellularLocation>
        <location evidence="14">Zona pellucida</location>
    </subcellularLocation>
</comment>
<dbReference type="SUPFAM" id="SSF57492">
    <property type="entry name" value="Trefoil"/>
    <property type="match status" value="1"/>
</dbReference>
<dbReference type="SMART" id="SM00018">
    <property type="entry name" value="PD"/>
    <property type="match status" value="1"/>
</dbReference>
<protein>
    <recommendedName>
        <fullName evidence="16">Zona pellucida sperm-binding protein 4</fullName>
    </recommendedName>
    <alternativeName>
        <fullName evidence="18">Zona pellucida glycoprotein 4</fullName>
    </alternativeName>
    <alternativeName>
        <fullName evidence="17">Zona pellucida protein B</fullName>
    </alternativeName>
</protein>
<evidence type="ECO:0000313" key="24">
    <source>
        <dbReference type="EMBL" id="CAK6972566.1"/>
    </source>
</evidence>
<comment type="function">
    <text evidence="15">Component of the zona pellucida, an extracellular matrix surrounding oocytes which mediates sperm binding, induction of the acrosome reaction and prevents post-fertilization polyspermy. The zona pellucida is composed of 3 to 4 glycoproteins, ZP1, ZP2, ZP3, and ZP4. ZP4 may act as a sperm receptor.</text>
</comment>
<dbReference type="CDD" id="cd00111">
    <property type="entry name" value="Trefoil"/>
    <property type="match status" value="1"/>
</dbReference>
<feature type="disulfide bond" evidence="19">
    <location>
        <begin position="436"/>
        <end position="462"/>
    </location>
</feature>
<feature type="region of interest" description="Disordered" evidence="20">
    <location>
        <begin position="30"/>
        <end position="436"/>
    </location>
</feature>
<dbReference type="PROSITE" id="PS00025">
    <property type="entry name" value="P_TREFOIL_1"/>
    <property type="match status" value="1"/>
</dbReference>
<dbReference type="GO" id="GO:0005886">
    <property type="term" value="C:plasma membrane"/>
    <property type="evidence" value="ECO:0007669"/>
    <property type="project" value="UniProtKB-SubCell"/>
</dbReference>
<dbReference type="EMBL" id="CAWUFR010000206">
    <property type="protein sequence ID" value="CAK6972566.1"/>
    <property type="molecule type" value="Genomic_DNA"/>
</dbReference>
<feature type="compositionally biased region" description="Polar residues" evidence="20">
    <location>
        <begin position="350"/>
        <end position="359"/>
    </location>
</feature>
<dbReference type="GO" id="GO:0032190">
    <property type="term" value="F:acrosin binding"/>
    <property type="evidence" value="ECO:0007669"/>
    <property type="project" value="TreeGrafter"/>
</dbReference>
<evidence type="ECO:0000256" key="5">
    <source>
        <dbReference type="ARBA" id="ARBA00022530"/>
    </source>
</evidence>
<dbReference type="PROSITE" id="PS51034">
    <property type="entry name" value="ZP_2"/>
    <property type="match status" value="1"/>
</dbReference>
<dbReference type="GO" id="GO:0060468">
    <property type="term" value="P:prevention of polyspermy"/>
    <property type="evidence" value="ECO:0007669"/>
    <property type="project" value="TreeGrafter"/>
</dbReference>
<reference evidence="24 25" key="1">
    <citation type="submission" date="2024-01" db="EMBL/GenBank/DDBJ databases">
        <authorList>
            <person name="Alioto T."/>
            <person name="Alioto T."/>
            <person name="Gomez Garrido J."/>
        </authorList>
    </citation>
    <scope>NUCLEOTIDE SEQUENCE [LARGE SCALE GENOMIC DNA]</scope>
</reference>
<dbReference type="InterPro" id="IPR000519">
    <property type="entry name" value="P_trefoil_dom"/>
</dbReference>
<comment type="similarity">
    <text evidence="2">Belongs to the ZP domain family. ZPB subfamily.</text>
</comment>
<dbReference type="GO" id="GO:0035805">
    <property type="term" value="C:egg coat"/>
    <property type="evidence" value="ECO:0007669"/>
    <property type="project" value="UniProtKB-SubCell"/>
</dbReference>
<keyword evidence="13" id="KW-0278">Fertilization</keyword>
<evidence type="ECO:0000256" key="9">
    <source>
        <dbReference type="ARBA" id="ARBA00023136"/>
    </source>
</evidence>
<evidence type="ECO:0000256" key="16">
    <source>
        <dbReference type="ARBA" id="ARBA00040238"/>
    </source>
</evidence>
<keyword evidence="21" id="KW-0732">Signal</keyword>
<feature type="compositionally biased region" description="Polar residues" evidence="20">
    <location>
        <begin position="415"/>
        <end position="429"/>
    </location>
</feature>
<dbReference type="AlphaFoldDB" id="A0AAV1PLM3"/>
<evidence type="ECO:0000256" key="14">
    <source>
        <dbReference type="ARBA" id="ARBA00024183"/>
    </source>
</evidence>
<proteinExistence type="inferred from homology"/>
<dbReference type="Pfam" id="PF00100">
    <property type="entry name" value="Zona_pellucida"/>
    <property type="match status" value="1"/>
</dbReference>
<dbReference type="InterPro" id="IPR044913">
    <property type="entry name" value="P_trefoil_dom_sf"/>
</dbReference>
<keyword evidence="11" id="KW-0675">Receptor</keyword>
<evidence type="ECO:0000256" key="10">
    <source>
        <dbReference type="ARBA" id="ARBA00023157"/>
    </source>
</evidence>
<evidence type="ECO:0000256" key="15">
    <source>
        <dbReference type="ARBA" id="ARBA00037545"/>
    </source>
</evidence>
<feature type="signal peptide" evidence="21">
    <location>
        <begin position="1"/>
        <end position="26"/>
    </location>
</feature>
<evidence type="ECO:0000256" key="18">
    <source>
        <dbReference type="ARBA" id="ARBA00042573"/>
    </source>
</evidence>
<feature type="compositionally biased region" description="Polar residues" evidence="20">
    <location>
        <begin position="195"/>
        <end position="232"/>
    </location>
</feature>
<keyword evidence="9" id="KW-0472">Membrane</keyword>
<keyword evidence="4" id="KW-0964">Secreted</keyword>
<evidence type="ECO:0000256" key="3">
    <source>
        <dbReference type="ARBA" id="ARBA00022475"/>
    </source>
</evidence>
<gene>
    <name evidence="24" type="ORF">FSCOSCO3_A029834</name>
</gene>
<comment type="caution">
    <text evidence="19">Lacks conserved residue(s) required for the propagation of feature annotation.</text>
</comment>
<evidence type="ECO:0000256" key="19">
    <source>
        <dbReference type="PROSITE-ProRule" id="PRU00779"/>
    </source>
</evidence>
<evidence type="ECO:0000256" key="1">
    <source>
        <dbReference type="ARBA" id="ARBA00004251"/>
    </source>
</evidence>
<dbReference type="SMART" id="SM00241">
    <property type="entry name" value="ZP"/>
    <property type="match status" value="1"/>
</dbReference>
<dbReference type="GO" id="GO:0035804">
    <property type="term" value="F:structural constituent of egg coat"/>
    <property type="evidence" value="ECO:0007669"/>
    <property type="project" value="TreeGrafter"/>
</dbReference>
<evidence type="ECO:0000256" key="7">
    <source>
        <dbReference type="ARBA" id="ARBA00022692"/>
    </source>
</evidence>
<keyword evidence="6" id="KW-0165">Cleavage on pair of basic residues</keyword>
<feature type="compositionally biased region" description="Polar residues" evidence="20">
    <location>
        <begin position="55"/>
        <end position="133"/>
    </location>
</feature>
<keyword evidence="7" id="KW-0812">Transmembrane</keyword>
<feature type="compositionally biased region" description="Polar residues" evidence="20">
    <location>
        <begin position="140"/>
        <end position="181"/>
    </location>
</feature>
<comment type="caution">
    <text evidence="24">The sequence shown here is derived from an EMBL/GenBank/DDBJ whole genome shotgun (WGS) entry which is preliminary data.</text>
</comment>
<feature type="domain" description="ZP" evidence="22">
    <location>
        <begin position="477"/>
        <end position="760"/>
    </location>
</feature>
<name>A0AAV1PLM3_SCOSC</name>
<keyword evidence="3" id="KW-1003">Cell membrane</keyword>
<evidence type="ECO:0000259" key="22">
    <source>
        <dbReference type="PROSITE" id="PS51034"/>
    </source>
</evidence>
<dbReference type="PANTHER" id="PTHR23343:SF31">
    <property type="entry name" value="ZONA PELLUCIDA SPERM-BINDING PROTEIN 4"/>
    <property type="match status" value="1"/>
</dbReference>
<feature type="compositionally biased region" description="Low complexity" evidence="20">
    <location>
        <begin position="388"/>
        <end position="402"/>
    </location>
</feature>
<evidence type="ECO:0000256" key="17">
    <source>
        <dbReference type="ARBA" id="ARBA00042273"/>
    </source>
</evidence>
<evidence type="ECO:0000256" key="2">
    <source>
        <dbReference type="ARBA" id="ARBA00010863"/>
    </source>
</evidence>
<dbReference type="Proteomes" id="UP001314229">
    <property type="component" value="Unassembled WGS sequence"/>
</dbReference>
<evidence type="ECO:0000256" key="6">
    <source>
        <dbReference type="ARBA" id="ARBA00022685"/>
    </source>
</evidence>
<dbReference type="Gene3D" id="2.60.40.4100">
    <property type="entry name" value="Zona pellucida, ZP-C domain"/>
    <property type="match status" value="1"/>
</dbReference>